<keyword evidence="2 6" id="KW-0378">Hydrolase</keyword>
<feature type="binding site" evidence="4">
    <location>
        <begin position="371"/>
        <end position="375"/>
    </location>
    <ligand>
        <name>AMP</name>
        <dbReference type="ChEBI" id="CHEBI:456215"/>
    </ligand>
</feature>
<proteinExistence type="inferred from homology"/>
<dbReference type="PRINTS" id="PR00387">
    <property type="entry name" value="PDIESTERASE1"/>
</dbReference>
<dbReference type="InterPro" id="IPR023088">
    <property type="entry name" value="PDEase"/>
</dbReference>
<feature type="transmembrane region" description="Helical" evidence="7">
    <location>
        <begin position="97"/>
        <end position="119"/>
    </location>
</feature>
<evidence type="ECO:0000256" key="7">
    <source>
        <dbReference type="SAM" id="Phobius"/>
    </source>
</evidence>
<gene>
    <name evidence="9" type="ORF">SteCoe_15239</name>
</gene>
<dbReference type="AlphaFoldDB" id="A0A1R2C464"/>
<organism evidence="9 10">
    <name type="scientific">Stentor coeruleus</name>
    <dbReference type="NCBI Taxonomy" id="5963"/>
    <lineage>
        <taxon>Eukaryota</taxon>
        <taxon>Sar</taxon>
        <taxon>Alveolata</taxon>
        <taxon>Ciliophora</taxon>
        <taxon>Postciliodesmatophora</taxon>
        <taxon>Heterotrichea</taxon>
        <taxon>Heterotrichida</taxon>
        <taxon>Stentoridae</taxon>
        <taxon>Stentor</taxon>
    </lineage>
</organism>
<dbReference type="InterPro" id="IPR002073">
    <property type="entry name" value="PDEase_catalytic_dom"/>
</dbReference>
<accession>A0A1R2C464</accession>
<comment type="caution">
    <text evidence="9">The sequence shown here is derived from an EMBL/GenBank/DDBJ whole genome shotgun (WGS) entry which is preliminary data.</text>
</comment>
<evidence type="ECO:0000256" key="4">
    <source>
        <dbReference type="PIRSR" id="PIRSR623088-2"/>
    </source>
</evidence>
<feature type="binding site" evidence="5">
    <location>
        <position position="375"/>
    </location>
    <ligand>
        <name>Zn(2+)</name>
        <dbReference type="ChEBI" id="CHEBI:29105"/>
        <label>1</label>
    </ligand>
</feature>
<feature type="binding site" evidence="4">
    <location>
        <position position="412"/>
    </location>
    <ligand>
        <name>AMP</name>
        <dbReference type="ChEBI" id="CHEBI:456215"/>
    </ligand>
</feature>
<dbReference type="Pfam" id="PF00233">
    <property type="entry name" value="PDEase_I"/>
    <property type="match status" value="1"/>
</dbReference>
<reference evidence="9 10" key="1">
    <citation type="submission" date="2016-11" db="EMBL/GenBank/DDBJ databases">
        <title>The macronuclear genome of Stentor coeruleus: a giant cell with tiny introns.</title>
        <authorList>
            <person name="Slabodnick M."/>
            <person name="Ruby J.G."/>
            <person name="Reiff S.B."/>
            <person name="Swart E.C."/>
            <person name="Gosai S."/>
            <person name="Prabakaran S."/>
            <person name="Witkowska E."/>
            <person name="Larue G.E."/>
            <person name="Fisher S."/>
            <person name="Freeman R.M."/>
            <person name="Gunawardena J."/>
            <person name="Chu W."/>
            <person name="Stover N.A."/>
            <person name="Gregory B.D."/>
            <person name="Nowacki M."/>
            <person name="Derisi J."/>
            <person name="Roy S.W."/>
            <person name="Marshall W.F."/>
            <person name="Sood P."/>
        </authorList>
    </citation>
    <scope>NUCLEOTIDE SEQUENCE [LARGE SCALE GENOMIC DNA]</scope>
    <source>
        <strain evidence="9">WM001</strain>
    </source>
</reference>
<feature type="transmembrane region" description="Helical" evidence="7">
    <location>
        <begin position="72"/>
        <end position="91"/>
    </location>
</feature>
<feature type="binding site" evidence="5">
    <location>
        <position position="522"/>
    </location>
    <ligand>
        <name>Zn(2+)</name>
        <dbReference type="ChEBI" id="CHEBI:29105"/>
        <label>1</label>
    </ligand>
</feature>
<comment type="similarity">
    <text evidence="6">Belongs to the cyclic nucleotide phosphodiesterase family.</text>
</comment>
<dbReference type="GO" id="GO:0007165">
    <property type="term" value="P:signal transduction"/>
    <property type="evidence" value="ECO:0007669"/>
    <property type="project" value="InterPro"/>
</dbReference>
<protein>
    <recommendedName>
        <fullName evidence="6">Phosphodiesterase</fullName>
        <ecNumber evidence="6">3.1.4.-</ecNumber>
    </recommendedName>
</protein>
<feature type="active site" description="Proton donor" evidence="3">
    <location>
        <position position="371"/>
    </location>
</feature>
<feature type="binding site" evidence="5">
    <location>
        <position position="411"/>
    </location>
    <ligand>
        <name>Zn(2+)</name>
        <dbReference type="ChEBI" id="CHEBI:29105"/>
        <label>1</label>
    </ligand>
</feature>
<dbReference type="EC" id="3.1.4.-" evidence="6"/>
<dbReference type="InterPro" id="IPR036971">
    <property type="entry name" value="PDEase_catalytic_dom_sf"/>
</dbReference>
<feature type="transmembrane region" description="Helical" evidence="7">
    <location>
        <begin position="42"/>
        <end position="65"/>
    </location>
</feature>
<keyword evidence="1 5" id="KW-0479">Metal-binding</keyword>
<evidence type="ECO:0000259" key="8">
    <source>
        <dbReference type="PROSITE" id="PS51845"/>
    </source>
</evidence>
<evidence type="ECO:0000256" key="3">
    <source>
        <dbReference type="PIRSR" id="PIRSR623088-1"/>
    </source>
</evidence>
<evidence type="ECO:0000313" key="9">
    <source>
        <dbReference type="EMBL" id="OMJ83761.1"/>
    </source>
</evidence>
<name>A0A1R2C464_9CILI</name>
<keyword evidence="7" id="KW-1133">Transmembrane helix</keyword>
<dbReference type="InterPro" id="IPR023174">
    <property type="entry name" value="PDEase_CS"/>
</dbReference>
<sequence length="643" mass="74425">MNSNKDAYLKVNNRYYIMYYSLLLYLLGHSLAFYNNNGQSKILIVGMVLEFTLLVLSLLIFLVSFHCILSNSGLRISFILLYLITGLFIIFSEPEILVFIDSSVKNPFFHSFFTLSMYINLGSRVFFAKRFWFYVCSYIIIALHTAICFVASDDKPEIAISSVLLCVQVHFKAGDIKKLSKNYKIILTETEQLVSPYEEAKTPLDEIIIEIKQIMEKFNAVSKEFSPYVKTTYKEIKNIFEDILKKLQSNNIYSPRLDLVTKNMDLENKIFIEQEFFESKASSLLSPPDHIHPKSVIEYSISELLGILKPIGNEWNYNTFFIGECSRAPIKVIGEYIIKLYRLEETFKFSDDKMMNFLSKLEDSYYNNPYHNSCHAADVLCSFIYLLSNSIVKKYMNSLEWLGSIIACLAHDVRHPAKNNRYLIMTQNEYAITYNDISVLENMHSATVFGFLQISNCNLLSEMGSEKYQQIRKLIIDMILATDMGKHFDLVSYMKNKYSENVDFNNWDTRQDLFRFFIKASDVGHAAKSLELHQKWCSLVIEEFFAQGDLEKSKGIPVSMFCDRENTNINKSQAGFIKNIVLSLYETLNLIVNSEEIDNNCVKQLKNNLKYWETANCPWVHGSTERNEDGLIYLKSSRKGSLP</sequence>
<dbReference type="PROSITE" id="PS51845">
    <property type="entry name" value="PDEASE_I_2"/>
    <property type="match status" value="1"/>
</dbReference>
<dbReference type="PANTHER" id="PTHR11347">
    <property type="entry name" value="CYCLIC NUCLEOTIDE PHOSPHODIESTERASE"/>
    <property type="match status" value="1"/>
</dbReference>
<keyword evidence="7" id="KW-0812">Transmembrane</keyword>
<comment type="cofactor">
    <cofactor evidence="6">
        <name>a divalent metal cation</name>
        <dbReference type="ChEBI" id="CHEBI:60240"/>
    </cofactor>
    <text evidence="6">Binds 2 divalent metal cations per subunit. Site 1 may preferentially bind zinc ions, while site 2 has a preference for magnesium and/or manganese ions.</text>
</comment>
<keyword evidence="10" id="KW-1185">Reference proteome</keyword>
<feature type="binding site" evidence="4">
    <location>
        <position position="522"/>
    </location>
    <ligand>
        <name>AMP</name>
        <dbReference type="ChEBI" id="CHEBI:456215"/>
    </ligand>
</feature>
<feature type="domain" description="PDEase" evidence="8">
    <location>
        <begin position="273"/>
        <end position="619"/>
    </location>
</feature>
<dbReference type="EMBL" id="MPUH01000292">
    <property type="protein sequence ID" value="OMJ83761.1"/>
    <property type="molecule type" value="Genomic_DNA"/>
</dbReference>
<evidence type="ECO:0000313" key="10">
    <source>
        <dbReference type="Proteomes" id="UP000187209"/>
    </source>
</evidence>
<dbReference type="GO" id="GO:0046872">
    <property type="term" value="F:metal ion binding"/>
    <property type="evidence" value="ECO:0007669"/>
    <property type="project" value="UniProtKB-KW"/>
</dbReference>
<dbReference type="Proteomes" id="UP000187209">
    <property type="component" value="Unassembled WGS sequence"/>
</dbReference>
<feature type="transmembrane region" description="Helical" evidence="7">
    <location>
        <begin position="131"/>
        <end position="152"/>
    </location>
</feature>
<dbReference type="OrthoDB" id="546632at2759"/>
<dbReference type="Gene3D" id="1.10.1300.10">
    <property type="entry name" value="3'5'-cyclic nucleotide phosphodiesterase, catalytic domain"/>
    <property type="match status" value="1"/>
</dbReference>
<dbReference type="SUPFAM" id="SSF109604">
    <property type="entry name" value="HD-domain/PDEase-like"/>
    <property type="match status" value="1"/>
</dbReference>
<evidence type="ECO:0000256" key="6">
    <source>
        <dbReference type="RuleBase" id="RU363067"/>
    </source>
</evidence>
<feature type="binding site" evidence="5">
    <location>
        <position position="412"/>
    </location>
    <ligand>
        <name>Zn(2+)</name>
        <dbReference type="ChEBI" id="CHEBI:29105"/>
        <label>2</label>
    </ligand>
</feature>
<evidence type="ECO:0000256" key="2">
    <source>
        <dbReference type="ARBA" id="ARBA00022801"/>
    </source>
</evidence>
<feature type="transmembrane region" description="Helical" evidence="7">
    <location>
        <begin position="16"/>
        <end position="36"/>
    </location>
</feature>
<dbReference type="GO" id="GO:0004114">
    <property type="term" value="F:3',5'-cyclic-nucleotide phosphodiesterase activity"/>
    <property type="evidence" value="ECO:0007669"/>
    <property type="project" value="InterPro"/>
</dbReference>
<evidence type="ECO:0000256" key="5">
    <source>
        <dbReference type="PIRSR" id="PIRSR623088-3"/>
    </source>
</evidence>
<feature type="binding site" evidence="4">
    <location>
        <position position="573"/>
    </location>
    <ligand>
        <name>AMP</name>
        <dbReference type="ChEBI" id="CHEBI:456215"/>
    </ligand>
</feature>
<keyword evidence="7" id="KW-0472">Membrane</keyword>
<feature type="binding site" evidence="5">
    <location>
        <position position="412"/>
    </location>
    <ligand>
        <name>Zn(2+)</name>
        <dbReference type="ChEBI" id="CHEBI:29105"/>
        <label>1</label>
    </ligand>
</feature>
<evidence type="ECO:0000256" key="1">
    <source>
        <dbReference type="ARBA" id="ARBA00022723"/>
    </source>
</evidence>
<dbReference type="PROSITE" id="PS00126">
    <property type="entry name" value="PDEASE_I_1"/>
    <property type="match status" value="1"/>
</dbReference>